<evidence type="ECO:0000256" key="3">
    <source>
        <dbReference type="ARBA" id="ARBA00022833"/>
    </source>
</evidence>
<dbReference type="Pfam" id="PF04434">
    <property type="entry name" value="SWIM"/>
    <property type="match status" value="1"/>
</dbReference>
<feature type="region of interest" description="Disordered" evidence="5">
    <location>
        <begin position="88"/>
        <end position="143"/>
    </location>
</feature>
<evidence type="ECO:0000256" key="5">
    <source>
        <dbReference type="SAM" id="MobiDB-lite"/>
    </source>
</evidence>
<evidence type="ECO:0000259" key="6">
    <source>
        <dbReference type="PROSITE" id="PS50966"/>
    </source>
</evidence>
<dbReference type="InterPro" id="IPR007527">
    <property type="entry name" value="Znf_SWIM"/>
</dbReference>
<dbReference type="GO" id="GO:0008270">
    <property type="term" value="F:zinc ion binding"/>
    <property type="evidence" value="ECO:0007669"/>
    <property type="project" value="UniProtKB-KW"/>
</dbReference>
<dbReference type="OrthoDB" id="1939383at2759"/>
<keyword evidence="1" id="KW-0479">Metal-binding</keyword>
<evidence type="ECO:0000256" key="2">
    <source>
        <dbReference type="ARBA" id="ARBA00022771"/>
    </source>
</evidence>
<dbReference type="EMBL" id="JADFTS010000001">
    <property type="protein sequence ID" value="KAF9623421.1"/>
    <property type="molecule type" value="Genomic_DNA"/>
</dbReference>
<reference evidence="7 8" key="1">
    <citation type="submission" date="2020-10" db="EMBL/GenBank/DDBJ databases">
        <title>The Coptis chinensis genome and diversification of protoberbering-type alkaloids.</title>
        <authorList>
            <person name="Wang B."/>
            <person name="Shu S."/>
            <person name="Song C."/>
            <person name="Liu Y."/>
        </authorList>
    </citation>
    <scope>NUCLEOTIDE SEQUENCE [LARGE SCALE GENOMIC DNA]</scope>
    <source>
        <strain evidence="7">HL-2020</strain>
        <tissue evidence="7">Leaf</tissue>
    </source>
</reference>
<dbReference type="InterPro" id="IPR006564">
    <property type="entry name" value="Znf_PMZ"/>
</dbReference>
<organism evidence="7 8">
    <name type="scientific">Coptis chinensis</name>
    <dbReference type="NCBI Taxonomy" id="261450"/>
    <lineage>
        <taxon>Eukaryota</taxon>
        <taxon>Viridiplantae</taxon>
        <taxon>Streptophyta</taxon>
        <taxon>Embryophyta</taxon>
        <taxon>Tracheophyta</taxon>
        <taxon>Spermatophyta</taxon>
        <taxon>Magnoliopsida</taxon>
        <taxon>Ranunculales</taxon>
        <taxon>Ranunculaceae</taxon>
        <taxon>Coptidoideae</taxon>
        <taxon>Coptis</taxon>
    </lineage>
</organism>
<gene>
    <name evidence="7" type="ORF">IFM89_003005</name>
</gene>
<sequence length="143" mass="16578">MYYCFFTRWIVDLHSKECSCVVWQQSGVPCIHAVAVIYPTRCSWVDFCSPFFTVQAYKQTYADYIKPMNEMTNWSTEIHVIEGVPQIINPPPHVRGIGRPKKQRREVNDDAPSSKKKKKTCKSCHMPGHNSRTCKLRTSSQYS</sequence>
<comment type="caution">
    <text evidence="7">The sequence shown here is derived from an EMBL/GenBank/DDBJ whole genome shotgun (WGS) entry which is preliminary data.</text>
</comment>
<name>A0A835ITL2_9MAGN</name>
<dbReference type="PANTHER" id="PTHR31973">
    <property type="entry name" value="POLYPROTEIN, PUTATIVE-RELATED"/>
    <property type="match status" value="1"/>
</dbReference>
<dbReference type="Proteomes" id="UP000631114">
    <property type="component" value="Unassembled WGS sequence"/>
</dbReference>
<feature type="compositionally biased region" description="Polar residues" evidence="5">
    <location>
        <begin position="130"/>
        <end position="143"/>
    </location>
</feature>
<dbReference type="SMART" id="SM00575">
    <property type="entry name" value="ZnF_PMZ"/>
    <property type="match status" value="1"/>
</dbReference>
<feature type="domain" description="SWIM-type" evidence="6">
    <location>
        <begin position="9"/>
        <end position="41"/>
    </location>
</feature>
<accession>A0A835ITL2</accession>
<dbReference type="PROSITE" id="PS50966">
    <property type="entry name" value="ZF_SWIM"/>
    <property type="match status" value="1"/>
</dbReference>
<keyword evidence="2 4" id="KW-0863">Zinc-finger</keyword>
<evidence type="ECO:0000313" key="7">
    <source>
        <dbReference type="EMBL" id="KAF9623421.1"/>
    </source>
</evidence>
<proteinExistence type="predicted"/>
<keyword evidence="8" id="KW-1185">Reference proteome</keyword>
<evidence type="ECO:0000313" key="8">
    <source>
        <dbReference type="Proteomes" id="UP000631114"/>
    </source>
</evidence>
<evidence type="ECO:0000256" key="4">
    <source>
        <dbReference type="PROSITE-ProRule" id="PRU00325"/>
    </source>
</evidence>
<dbReference type="AlphaFoldDB" id="A0A835ITL2"/>
<protein>
    <recommendedName>
        <fullName evidence="6">SWIM-type domain-containing protein</fullName>
    </recommendedName>
</protein>
<evidence type="ECO:0000256" key="1">
    <source>
        <dbReference type="ARBA" id="ARBA00022723"/>
    </source>
</evidence>
<keyword evidence="3" id="KW-0862">Zinc</keyword>
<dbReference type="PANTHER" id="PTHR31973:SF187">
    <property type="entry name" value="MUTATOR TRANSPOSASE MUDRA PROTEIN"/>
    <property type="match status" value="1"/>
</dbReference>